<dbReference type="AlphaFoldDB" id="A0A9C9EKW7"/>
<dbReference type="PROSITE" id="PS51012">
    <property type="entry name" value="ABC_TM2"/>
    <property type="match status" value="1"/>
</dbReference>
<protein>
    <submittedName>
        <fullName evidence="10">ABC transporter permease</fullName>
    </submittedName>
</protein>
<comment type="similarity">
    <text evidence="2">Belongs to the ABC-2 integral membrane protein family.</text>
</comment>
<accession>A0A9C9EKW7</accession>
<evidence type="ECO:0000256" key="4">
    <source>
        <dbReference type="ARBA" id="ARBA00022475"/>
    </source>
</evidence>
<dbReference type="Proteomes" id="UP000885826">
    <property type="component" value="Unassembled WGS sequence"/>
</dbReference>
<feature type="transmembrane region" description="Helical" evidence="8">
    <location>
        <begin position="291"/>
        <end position="312"/>
    </location>
</feature>
<dbReference type="GO" id="GO:0140359">
    <property type="term" value="F:ABC-type transporter activity"/>
    <property type="evidence" value="ECO:0007669"/>
    <property type="project" value="InterPro"/>
</dbReference>
<comment type="caution">
    <text evidence="10">The sequence shown here is derived from an EMBL/GenBank/DDBJ whole genome shotgun (WGS) entry which is preliminary data.</text>
</comment>
<keyword evidence="3" id="KW-0813">Transport</keyword>
<keyword evidence="7 8" id="KW-0472">Membrane</keyword>
<dbReference type="Pfam" id="PF12698">
    <property type="entry name" value="ABC2_membrane_3"/>
    <property type="match status" value="1"/>
</dbReference>
<feature type="transmembrane region" description="Helical" evidence="8">
    <location>
        <begin position="262"/>
        <end position="284"/>
    </location>
</feature>
<feature type="domain" description="ABC transmembrane type-2" evidence="9">
    <location>
        <begin position="129"/>
        <end position="373"/>
    </location>
</feature>
<dbReference type="InterPro" id="IPR051449">
    <property type="entry name" value="ABC-2_transporter_component"/>
</dbReference>
<evidence type="ECO:0000313" key="11">
    <source>
        <dbReference type="Proteomes" id="UP000885826"/>
    </source>
</evidence>
<evidence type="ECO:0000256" key="8">
    <source>
        <dbReference type="SAM" id="Phobius"/>
    </source>
</evidence>
<reference evidence="10" key="1">
    <citation type="journal article" date="2020" name="mSystems">
        <title>Genome- and Community-Level Interaction Insights into Carbon Utilization and Element Cycling Functions of Hydrothermarchaeota in Hydrothermal Sediment.</title>
        <authorList>
            <person name="Zhou Z."/>
            <person name="Liu Y."/>
            <person name="Xu W."/>
            <person name="Pan J."/>
            <person name="Luo Z.H."/>
            <person name="Li M."/>
        </authorList>
    </citation>
    <scope>NUCLEOTIDE SEQUENCE</scope>
    <source>
        <strain evidence="10">HyVt-388</strain>
    </source>
</reference>
<keyword evidence="4" id="KW-1003">Cell membrane</keyword>
<proteinExistence type="inferred from homology"/>
<evidence type="ECO:0000256" key="2">
    <source>
        <dbReference type="ARBA" id="ARBA00007783"/>
    </source>
</evidence>
<evidence type="ECO:0000256" key="1">
    <source>
        <dbReference type="ARBA" id="ARBA00004651"/>
    </source>
</evidence>
<evidence type="ECO:0000256" key="6">
    <source>
        <dbReference type="ARBA" id="ARBA00022989"/>
    </source>
</evidence>
<dbReference type="Gene3D" id="3.40.1710.10">
    <property type="entry name" value="abc type-2 transporter like domain"/>
    <property type="match status" value="1"/>
</dbReference>
<evidence type="ECO:0000256" key="3">
    <source>
        <dbReference type="ARBA" id="ARBA00022448"/>
    </source>
</evidence>
<feature type="transmembrane region" description="Helical" evidence="8">
    <location>
        <begin position="21"/>
        <end position="40"/>
    </location>
</feature>
<feature type="transmembrane region" description="Helical" evidence="8">
    <location>
        <begin position="318"/>
        <end position="340"/>
    </location>
</feature>
<dbReference type="PANTHER" id="PTHR30294">
    <property type="entry name" value="MEMBRANE COMPONENT OF ABC TRANSPORTER YHHJ-RELATED"/>
    <property type="match status" value="1"/>
</dbReference>
<keyword evidence="6 8" id="KW-1133">Transmembrane helix</keyword>
<evidence type="ECO:0000256" key="7">
    <source>
        <dbReference type="ARBA" id="ARBA00023136"/>
    </source>
</evidence>
<feature type="transmembrane region" description="Helical" evidence="8">
    <location>
        <begin position="231"/>
        <end position="256"/>
    </location>
</feature>
<evidence type="ECO:0000256" key="5">
    <source>
        <dbReference type="ARBA" id="ARBA00022692"/>
    </source>
</evidence>
<feature type="transmembrane region" description="Helical" evidence="8">
    <location>
        <begin position="352"/>
        <end position="370"/>
    </location>
</feature>
<dbReference type="PANTHER" id="PTHR30294:SF29">
    <property type="entry name" value="MULTIDRUG ABC TRANSPORTER PERMEASE YBHS-RELATED"/>
    <property type="match status" value="1"/>
</dbReference>
<dbReference type="InterPro" id="IPR047817">
    <property type="entry name" value="ABC2_TM_bact-type"/>
</dbReference>
<comment type="subcellular location">
    <subcellularLocation>
        <location evidence="1">Cell membrane</location>
        <topology evidence="1">Multi-pass membrane protein</topology>
    </subcellularLocation>
</comment>
<evidence type="ECO:0000313" key="10">
    <source>
        <dbReference type="EMBL" id="HEC77993.1"/>
    </source>
</evidence>
<evidence type="ECO:0000259" key="9">
    <source>
        <dbReference type="PROSITE" id="PS51012"/>
    </source>
</evidence>
<keyword evidence="5 8" id="KW-0812">Transmembrane</keyword>
<gene>
    <name evidence="10" type="ORF">ENI34_02480</name>
</gene>
<dbReference type="GO" id="GO:0005886">
    <property type="term" value="C:plasma membrane"/>
    <property type="evidence" value="ECO:0007669"/>
    <property type="project" value="UniProtKB-SubCell"/>
</dbReference>
<feature type="transmembrane region" description="Helical" evidence="8">
    <location>
        <begin position="181"/>
        <end position="203"/>
    </location>
</feature>
<dbReference type="EMBL" id="DRIG01000029">
    <property type="protein sequence ID" value="HEC77993.1"/>
    <property type="molecule type" value="Genomic_DNA"/>
</dbReference>
<sequence length="375" mass="42614">MQIIATLIKKELIQTIRDKRMLFILVISPIIQLIIFGYVATTDIKNVTLVIFDNDRTSISRALSSSFFTSNYFSEVSPEQTSISEPEEFLKTGKAKVVIIIPSDFSKKIARNTTASLMIIGDGSDANSATIIKNYILEIIRTFSLKIVEERNLMQIQSMSLPKITPSVRIWYNEELKSSHYMVPGIICMILFIITSLLTAMAISRERELGTLEQVLVSPLKRWEFILGKTIPFVFVGFIEVVLILSVAKFLFHIYIRGNLLLLFFTSIIFLFTTLGFGLFAASVSRTQMQAMLTVFPVMMPTFLLSGLFFPISSIPTLVRWIAYVNPMTYFLIIVRGILLKNAGIIDIYKEIMILAVFGIFFLVFSSLRLQKRIE</sequence>
<dbReference type="InterPro" id="IPR013525">
    <property type="entry name" value="ABC2_TM"/>
</dbReference>
<organism evidence="10 11">
    <name type="scientific">candidate division WOR-3 bacterium</name>
    <dbReference type="NCBI Taxonomy" id="2052148"/>
    <lineage>
        <taxon>Bacteria</taxon>
        <taxon>Bacteria division WOR-3</taxon>
    </lineage>
</organism>
<name>A0A9C9EKW7_UNCW3</name>